<dbReference type="InterPro" id="IPR005883">
    <property type="entry name" value="PilM"/>
</dbReference>
<organism evidence="1 2">
    <name type="scientific">Aquicella lusitana</name>
    <dbReference type="NCBI Taxonomy" id="254246"/>
    <lineage>
        <taxon>Bacteria</taxon>
        <taxon>Pseudomonadati</taxon>
        <taxon>Pseudomonadota</taxon>
        <taxon>Gammaproteobacteria</taxon>
        <taxon>Legionellales</taxon>
        <taxon>Coxiellaceae</taxon>
        <taxon>Aquicella</taxon>
    </lineage>
</organism>
<comment type="caution">
    <text evidence="1">The sequence shown here is derived from an EMBL/GenBank/DDBJ whole genome shotgun (WGS) entry which is preliminary data.</text>
</comment>
<dbReference type="AlphaFoldDB" id="A0A370GZC9"/>
<protein>
    <submittedName>
        <fullName evidence="1">Type IV pilus assembly protein PilM</fullName>
    </submittedName>
</protein>
<keyword evidence="2" id="KW-1185">Reference proteome</keyword>
<dbReference type="PANTHER" id="PTHR32432">
    <property type="entry name" value="CELL DIVISION PROTEIN FTSA-RELATED"/>
    <property type="match status" value="1"/>
</dbReference>
<dbReference type="InterPro" id="IPR050696">
    <property type="entry name" value="FtsA/MreB"/>
</dbReference>
<dbReference type="RefSeq" id="WP_114833446.1">
    <property type="nucleotide sequence ID" value="NZ_LR699114.1"/>
</dbReference>
<dbReference type="Gene3D" id="3.30.420.40">
    <property type="match status" value="2"/>
</dbReference>
<reference evidence="1 2" key="1">
    <citation type="submission" date="2018-07" db="EMBL/GenBank/DDBJ databases">
        <title>Genomic Encyclopedia of Type Strains, Phase IV (KMG-IV): sequencing the most valuable type-strain genomes for metagenomic binning, comparative biology and taxonomic classification.</title>
        <authorList>
            <person name="Goeker M."/>
        </authorList>
    </citation>
    <scope>NUCLEOTIDE SEQUENCE [LARGE SCALE GENOMIC DNA]</scope>
    <source>
        <strain evidence="1 2">DSM 16500</strain>
    </source>
</reference>
<dbReference type="Pfam" id="PF11104">
    <property type="entry name" value="PilM_2"/>
    <property type="match status" value="1"/>
</dbReference>
<dbReference type="Proteomes" id="UP000254720">
    <property type="component" value="Unassembled WGS sequence"/>
</dbReference>
<dbReference type="PANTHER" id="PTHR32432:SF3">
    <property type="entry name" value="ETHANOLAMINE UTILIZATION PROTEIN EUTJ"/>
    <property type="match status" value="1"/>
</dbReference>
<dbReference type="Gene3D" id="3.30.1490.300">
    <property type="match status" value="1"/>
</dbReference>
<evidence type="ECO:0000313" key="1">
    <source>
        <dbReference type="EMBL" id="RDI48640.1"/>
    </source>
</evidence>
<gene>
    <name evidence="1" type="ORF">C8D86_10268</name>
</gene>
<proteinExistence type="predicted"/>
<name>A0A370GZC9_9COXI</name>
<dbReference type="SUPFAM" id="SSF53067">
    <property type="entry name" value="Actin-like ATPase domain"/>
    <property type="match status" value="1"/>
</dbReference>
<dbReference type="OrthoDB" id="9773403at2"/>
<evidence type="ECO:0000313" key="2">
    <source>
        <dbReference type="Proteomes" id="UP000254720"/>
    </source>
</evidence>
<dbReference type="InterPro" id="IPR043129">
    <property type="entry name" value="ATPase_NBD"/>
</dbReference>
<accession>A0A370GZC9</accession>
<dbReference type="EMBL" id="QQAX01000002">
    <property type="protein sequence ID" value="RDI48640.1"/>
    <property type="molecule type" value="Genomic_DNA"/>
</dbReference>
<sequence length="310" mass="35481">MRFNFFTRPSSLGLDIQPDAIRLVQLKKIKQRLRIERVIMQDLPGDVFAEGKVRRWDALQAILSEVVSCHRLRDLPVAASLPANLVRMQKMQIPVGMKASAIENEIRAVIQHAQPGFSEALCIDFTVMPQNNSGYSTVLFAATRKEYLCQYAELIDQSGLKLKIIDVECHALKRAVCFHAFFLDKPQAIRLLVHVMQEHVTLLVFDEHEIHFYQQWDGTNADDFSIRLNQNLQLFSATFPHLQIHQLIVCAGLRFDEISRIVNELPYPVHYHDMIPFLDYSAAGDAEYMKANGSDFLVALGLAMREMTPW</sequence>